<dbReference type="GO" id="GO:2000028">
    <property type="term" value="P:regulation of photoperiodism, flowering"/>
    <property type="evidence" value="ECO:0007669"/>
    <property type="project" value="InterPro"/>
</dbReference>
<feature type="compositionally biased region" description="Polar residues" evidence="1">
    <location>
        <begin position="128"/>
        <end position="140"/>
    </location>
</feature>
<dbReference type="PANTHER" id="PTHR34281:SF2">
    <property type="entry name" value="PROTEIN EARLY FLOWERING 3"/>
    <property type="match status" value="1"/>
</dbReference>
<sequence>MTLGLPHRRHVSVTWAGPGPCVKGNEEEKSSSSAGPLFPRLHVNDADKGGGPRAPPRNKMALYEQFSIPSQRFNSQASALPLPPHATTTTSAVPSTSATQGFAHERSLFASYFVPSHTPIHSSERMNCPSSNGVNASTIKTDSERRSTKQLTKGMNTGGSVAECSALGIKETNVKSSCGKKLGDEDDFRVPTFVRSGVSLHSKKDGLMRQEKLTPFDAGNPKKSCPSSNGKHLEENNNSEVNSRKEANGKSSSNQESREKLGKPSPVNKVSIDKDRTSIVNSFGKSRNGREEMYRESCGNGGTTRMKMGPRSLSNIRNISRNSNLGDDCFREGDDNNENRPLELKDAEQNDELSESSMVESLSGLEVSPDDVVGVIGPKHFWKARRAIVNQQRVFAVQVFELHRLIKVQKLIAASPHLLLEANPYLKKSSPPTKNLPAESNAKSQPQSAKQKDHVHRPKQRTEECSKDNTEGNQPLPSHENGGDSNAPHQVLSNGPSIENKPNAWCLHPPPNQWLIPVMSPSEGLIYKPYSGPCPPAGSIMAPLYPSCPPLSQPSSAGDFMNSPFNGAPALPTNYFPPFGWVNGEAKQHSISSSNMSQLNSDAFSGYLWKFHASKESEIQGSTASSPCKKAERDGRDALPLFPMAPAANESASQKSPSRSTDSRRGNPARVIKVVPHNARSASESAARIFRSIQEERHQCEP</sequence>
<feature type="compositionally biased region" description="Basic and acidic residues" evidence="1">
    <location>
        <begin position="328"/>
        <end position="348"/>
    </location>
</feature>
<name>A0A6V7P0B6_ANACO</name>
<proteinExistence type="predicted"/>
<feature type="region of interest" description="Disordered" evidence="1">
    <location>
        <begin position="641"/>
        <end position="686"/>
    </location>
</feature>
<feature type="compositionally biased region" description="Polar residues" evidence="1">
    <location>
        <begin position="483"/>
        <end position="497"/>
    </location>
</feature>
<feature type="compositionally biased region" description="Low complexity" evidence="1">
    <location>
        <begin position="77"/>
        <end position="98"/>
    </location>
</feature>
<feature type="compositionally biased region" description="Polar residues" evidence="1">
    <location>
        <begin position="650"/>
        <end position="660"/>
    </location>
</feature>
<feature type="region of interest" description="Disordered" evidence="1">
    <location>
        <begin position="426"/>
        <end position="497"/>
    </location>
</feature>
<dbReference type="EMBL" id="LR862143">
    <property type="protein sequence ID" value="CAD1824281.1"/>
    <property type="molecule type" value="Genomic_DNA"/>
</dbReference>
<feature type="region of interest" description="Disordered" evidence="1">
    <location>
        <begin position="204"/>
        <end position="351"/>
    </location>
</feature>
<feature type="region of interest" description="Disordered" evidence="1">
    <location>
        <begin position="76"/>
        <end position="98"/>
    </location>
</feature>
<feature type="region of interest" description="Disordered" evidence="1">
    <location>
        <begin position="123"/>
        <end position="159"/>
    </location>
</feature>
<feature type="compositionally biased region" description="Low complexity" evidence="1">
    <location>
        <begin position="311"/>
        <end position="325"/>
    </location>
</feature>
<accession>A0A6V7P0B6</accession>
<dbReference type="AlphaFoldDB" id="A0A6V7P0B6"/>
<feature type="compositionally biased region" description="Basic and acidic residues" evidence="1">
    <location>
        <begin position="204"/>
        <end position="214"/>
    </location>
</feature>
<dbReference type="PANTHER" id="PTHR34281">
    <property type="entry name" value="PROTEIN EARLY FLOWERING 3"/>
    <property type="match status" value="1"/>
</dbReference>
<feature type="compositionally biased region" description="Basic residues" evidence="1">
    <location>
        <begin position="1"/>
        <end position="11"/>
    </location>
</feature>
<feature type="region of interest" description="Disordered" evidence="1">
    <location>
        <begin position="1"/>
        <end position="58"/>
    </location>
</feature>
<evidence type="ECO:0000313" key="2">
    <source>
        <dbReference type="EMBL" id="CAD1824281.1"/>
    </source>
</evidence>
<feature type="compositionally biased region" description="Polar residues" evidence="1">
    <location>
        <begin position="149"/>
        <end position="159"/>
    </location>
</feature>
<protein>
    <recommendedName>
        <fullName evidence="3">Protein EARLY FLOWERING 3</fullName>
    </recommendedName>
</protein>
<gene>
    <name evidence="2" type="ORF">CB5_LOCUS7492</name>
</gene>
<organism evidence="2">
    <name type="scientific">Ananas comosus var. bracteatus</name>
    <name type="common">red pineapple</name>
    <dbReference type="NCBI Taxonomy" id="296719"/>
    <lineage>
        <taxon>Eukaryota</taxon>
        <taxon>Viridiplantae</taxon>
        <taxon>Streptophyta</taxon>
        <taxon>Embryophyta</taxon>
        <taxon>Tracheophyta</taxon>
        <taxon>Spermatophyta</taxon>
        <taxon>Magnoliopsida</taxon>
        <taxon>Liliopsida</taxon>
        <taxon>Poales</taxon>
        <taxon>Bromeliaceae</taxon>
        <taxon>Bromelioideae</taxon>
        <taxon>Ananas</taxon>
    </lineage>
</organism>
<feature type="compositionally biased region" description="Polar residues" evidence="1">
    <location>
        <begin position="225"/>
        <end position="241"/>
    </location>
</feature>
<evidence type="ECO:0000256" key="1">
    <source>
        <dbReference type="SAM" id="MobiDB-lite"/>
    </source>
</evidence>
<reference evidence="2" key="1">
    <citation type="submission" date="2020-07" db="EMBL/GenBank/DDBJ databases">
        <authorList>
            <person name="Lin J."/>
        </authorList>
    </citation>
    <scope>NUCLEOTIDE SEQUENCE</scope>
</reference>
<dbReference type="InterPro" id="IPR039319">
    <property type="entry name" value="ELF3-like"/>
</dbReference>
<feature type="compositionally biased region" description="Basic and acidic residues" evidence="1">
    <location>
        <begin position="460"/>
        <end position="470"/>
    </location>
</feature>
<evidence type="ECO:0008006" key="3">
    <source>
        <dbReference type="Google" id="ProtNLM"/>
    </source>
</evidence>